<dbReference type="EMBL" id="QWET01000018">
    <property type="protein sequence ID" value="RIH63597.1"/>
    <property type="molecule type" value="Genomic_DNA"/>
</dbReference>
<feature type="domain" description="3-keto-alpha-glucoside-1,2-lyase/3-keto-2-hydroxy-glucal hydratase" evidence="1">
    <location>
        <begin position="243"/>
        <end position="416"/>
    </location>
</feature>
<protein>
    <submittedName>
        <fullName evidence="2">DUF1080 domain-containing protein</fullName>
    </submittedName>
</protein>
<dbReference type="InterPro" id="IPR010496">
    <property type="entry name" value="AL/BT2_dom"/>
</dbReference>
<accession>A0A399CW27</accession>
<comment type="caution">
    <text evidence="2">The sequence shown here is derived from an EMBL/GenBank/DDBJ whole genome shotgun (WGS) entry which is preliminary data.</text>
</comment>
<dbReference type="Proteomes" id="UP000266441">
    <property type="component" value="Unassembled WGS sequence"/>
</dbReference>
<evidence type="ECO:0000313" key="2">
    <source>
        <dbReference type="EMBL" id="RIH63597.1"/>
    </source>
</evidence>
<dbReference type="GO" id="GO:0016787">
    <property type="term" value="F:hydrolase activity"/>
    <property type="evidence" value="ECO:0007669"/>
    <property type="project" value="InterPro"/>
</dbReference>
<keyword evidence="3" id="KW-1185">Reference proteome</keyword>
<evidence type="ECO:0000259" key="1">
    <source>
        <dbReference type="Pfam" id="PF06439"/>
    </source>
</evidence>
<dbReference type="Pfam" id="PF06439">
    <property type="entry name" value="3keto-disac_hyd"/>
    <property type="match status" value="2"/>
</dbReference>
<reference evidence="2 3" key="1">
    <citation type="journal article" date="2015" name="Int. J. Syst. Evol. Microbiol.">
        <title>Mariniphaga sediminis sp. nov., isolated from coastal sediment.</title>
        <authorList>
            <person name="Wang F.Q."/>
            <person name="Shen Q.Y."/>
            <person name="Chen G.J."/>
            <person name="Du Z.J."/>
        </authorList>
    </citation>
    <scope>NUCLEOTIDE SEQUENCE [LARGE SCALE GENOMIC DNA]</scope>
    <source>
        <strain evidence="2 3">SY21</strain>
    </source>
</reference>
<dbReference type="OrthoDB" id="9784457at2"/>
<evidence type="ECO:0000313" key="3">
    <source>
        <dbReference type="Proteomes" id="UP000266441"/>
    </source>
</evidence>
<proteinExistence type="predicted"/>
<sequence>MNYNLIYLLLGTMLISSCARNNNTLTEKEKAEGWELLFDGQSLDSWKMYNGGAVTGWVVEDECLVALGQGGDIGGDIITKKQYDNFEISIDWKAGKGGNSGLMYHVLEGENLIAPYLTGPEYQFIDEEGFDGTLEEWQKTGCDYAMHLPDLNKKKLNPAGKWNNSKIIFDNGHVEHWLNGEKILEFEAWTPDWYKKRDSGKWEKMPEYGLSPVGHICLQDHGAKFWFKNIKIKSLPEKEKEKVSLFNGHDLTGWRIFGTEKWWAENGLLICESGPDEEYGYLGTERYYKDFDLTLEFKQEADGNSGVFIRSIIEGTKIAGWQVEVAPKNHDTGGIYESYGRGWLEQIPDEKENILKENDWNTMRIKVVGDEITTWLNDMQMVNLKDEKIGDAVGRIALQIHSGGGIKVLWRNIELKEL</sequence>
<dbReference type="AlphaFoldDB" id="A0A399CW27"/>
<organism evidence="2 3">
    <name type="scientific">Mariniphaga sediminis</name>
    <dbReference type="NCBI Taxonomy" id="1628158"/>
    <lineage>
        <taxon>Bacteria</taxon>
        <taxon>Pseudomonadati</taxon>
        <taxon>Bacteroidota</taxon>
        <taxon>Bacteroidia</taxon>
        <taxon>Marinilabiliales</taxon>
        <taxon>Prolixibacteraceae</taxon>
        <taxon>Mariniphaga</taxon>
    </lineage>
</organism>
<name>A0A399CW27_9BACT</name>
<feature type="domain" description="3-keto-alpha-glucoside-1,2-lyase/3-keto-2-hydroxy-glucal hydratase" evidence="1">
    <location>
        <begin position="33"/>
        <end position="233"/>
    </location>
</feature>
<dbReference type="RefSeq" id="WP_119351408.1">
    <property type="nucleotide sequence ID" value="NZ_QWET01000018.1"/>
</dbReference>
<dbReference type="Gene3D" id="2.60.120.560">
    <property type="entry name" value="Exo-inulinase, domain 1"/>
    <property type="match status" value="2"/>
</dbReference>
<gene>
    <name evidence="2" type="ORF">D1164_18605</name>
</gene>